<evidence type="ECO:0000313" key="2">
    <source>
        <dbReference type="Proteomes" id="UP000282196"/>
    </source>
</evidence>
<dbReference type="AlphaFoldDB" id="A0A388TJW4"/>
<name>A0A388TJW4_9BACT</name>
<protein>
    <submittedName>
        <fullName evidence="1">Uncharacterized protein</fullName>
    </submittedName>
</protein>
<proteinExistence type="predicted"/>
<dbReference type="Proteomes" id="UP000282196">
    <property type="component" value="Unassembled WGS sequence"/>
</dbReference>
<gene>
    <name evidence="1" type="ORF">RDn1_011</name>
</gene>
<organism evidence="1 2">
    <name type="scientific">Candidatus Termititenax dinenymphae</name>
    <dbReference type="NCBI Taxonomy" id="2218523"/>
    <lineage>
        <taxon>Bacteria</taxon>
        <taxon>Bacillati</taxon>
        <taxon>Candidatus Margulisiibacteriota</taxon>
        <taxon>Candidatus Termititenacia</taxon>
        <taxon>Candidatus Termititenacales</taxon>
        <taxon>Candidatus Termititenacaceae</taxon>
        <taxon>Candidatus Termititenax</taxon>
    </lineage>
</organism>
<dbReference type="EMBL" id="BGZP01000001">
    <property type="protein sequence ID" value="GBR77352.1"/>
    <property type="molecule type" value="Genomic_DNA"/>
</dbReference>
<sequence>MWRKVIDVKEPTSKLSETLEQILAWRKANHSILPGGFTSRKVYLDKHRFNLFYSEPRHLRRNTVLLQQYGIIDPGSPKYYEYPAPELNNKQLKIISEKDYQFLTPKEQFQTNRACFINPNELTTSVYLSGYKGAPQKFSIGANFAPLGHNHFVAWTVPQESADGELTLRQAYQGINQLYWIDDLLTKLNDPEYRLFFSAIGAGATSYTQHYQFLQEKFPAFAHLSYYYPNSGSEIIYTSKHAWPFNGFLARYDSQSKETVLTGLTRLIKHWLRQKPNNTFNLLAQLRPDGTREIYFAKRKYGLNYMQGMSNMFGGYEVAGNIVMEDPREYQSFPGKVRYLAWEHR</sequence>
<comment type="caution">
    <text evidence="1">The sequence shown here is derived from an EMBL/GenBank/DDBJ whole genome shotgun (WGS) entry which is preliminary data.</text>
</comment>
<evidence type="ECO:0000313" key="1">
    <source>
        <dbReference type="EMBL" id="GBR77352.1"/>
    </source>
</evidence>
<reference evidence="1 2" key="1">
    <citation type="journal article" date="2019" name="ISME J.">
        <title>Genome analyses of uncultured TG2/ZB3 bacteria in 'Margulisbacteria' specifically attached to ectosymbiotic spirochetes of protists in the termite gut.</title>
        <authorList>
            <person name="Utami Y.D."/>
            <person name="Kuwahara H."/>
            <person name="Igai K."/>
            <person name="Murakami T."/>
            <person name="Sugaya K."/>
            <person name="Morikawa T."/>
            <person name="Nagura Y."/>
            <person name="Yuki M."/>
            <person name="Deevong P."/>
            <person name="Inoue T."/>
            <person name="Kihara K."/>
            <person name="Lo N."/>
            <person name="Yamada A."/>
            <person name="Ohkuma M."/>
            <person name="Hongoh Y."/>
        </authorList>
    </citation>
    <scope>NUCLEOTIDE SEQUENCE [LARGE SCALE GENOMIC DNA]</scope>
    <source>
        <strain evidence="1">RsDinE6-01</strain>
    </source>
</reference>
<keyword evidence="2" id="KW-1185">Reference proteome</keyword>
<accession>A0A388TJW4</accession>